<evidence type="ECO:0000256" key="1">
    <source>
        <dbReference type="SAM" id="Phobius"/>
    </source>
</evidence>
<protein>
    <submittedName>
        <fullName evidence="3">TadE-like protein</fullName>
    </submittedName>
</protein>
<organism evidence="3 4">
    <name type="scientific">Pirellulimonas nuda</name>
    <dbReference type="NCBI Taxonomy" id="2528009"/>
    <lineage>
        <taxon>Bacteria</taxon>
        <taxon>Pseudomonadati</taxon>
        <taxon>Planctomycetota</taxon>
        <taxon>Planctomycetia</taxon>
        <taxon>Pirellulales</taxon>
        <taxon>Lacipirellulaceae</taxon>
        <taxon>Pirellulimonas</taxon>
    </lineage>
</organism>
<accession>A0A518D9G9</accession>
<sequence>MRSRTRHHPPRRGATVVEFALTAPLLFMFAFASIEFSRANMLVHTAKIAATEGARRGIVPGATAEDCRAAAQGELDILGFVGGTVTVTPATISDATPEVNVTVSVPVDVRNGYVLPRFFLGSTVTRSINLQREVTDFN</sequence>
<keyword evidence="4" id="KW-1185">Reference proteome</keyword>
<proteinExistence type="predicted"/>
<dbReference type="Pfam" id="PF07811">
    <property type="entry name" value="TadE"/>
    <property type="match status" value="1"/>
</dbReference>
<feature type="domain" description="TadE-like" evidence="2">
    <location>
        <begin position="13"/>
        <end position="55"/>
    </location>
</feature>
<evidence type="ECO:0000313" key="3">
    <source>
        <dbReference type="EMBL" id="QDU88132.1"/>
    </source>
</evidence>
<name>A0A518D9G9_9BACT</name>
<keyword evidence="1" id="KW-0472">Membrane</keyword>
<dbReference type="OrthoDB" id="285451at2"/>
<dbReference type="InterPro" id="IPR012495">
    <property type="entry name" value="TadE-like_dom"/>
</dbReference>
<keyword evidence="1" id="KW-1133">Transmembrane helix</keyword>
<dbReference type="KEGG" id="pnd:Pla175_15030"/>
<gene>
    <name evidence="3" type="ORF">Pla175_15030</name>
</gene>
<evidence type="ECO:0000313" key="4">
    <source>
        <dbReference type="Proteomes" id="UP000317429"/>
    </source>
</evidence>
<reference evidence="3 4" key="1">
    <citation type="submission" date="2019-02" db="EMBL/GenBank/DDBJ databases">
        <title>Deep-cultivation of Planctomycetes and their phenomic and genomic characterization uncovers novel biology.</title>
        <authorList>
            <person name="Wiegand S."/>
            <person name="Jogler M."/>
            <person name="Boedeker C."/>
            <person name="Pinto D."/>
            <person name="Vollmers J."/>
            <person name="Rivas-Marin E."/>
            <person name="Kohn T."/>
            <person name="Peeters S.H."/>
            <person name="Heuer A."/>
            <person name="Rast P."/>
            <person name="Oberbeckmann S."/>
            <person name="Bunk B."/>
            <person name="Jeske O."/>
            <person name="Meyerdierks A."/>
            <person name="Storesund J.E."/>
            <person name="Kallscheuer N."/>
            <person name="Luecker S."/>
            <person name="Lage O.M."/>
            <person name="Pohl T."/>
            <person name="Merkel B.J."/>
            <person name="Hornburger P."/>
            <person name="Mueller R.-W."/>
            <person name="Bruemmer F."/>
            <person name="Labrenz M."/>
            <person name="Spormann A.M."/>
            <person name="Op den Camp H."/>
            <person name="Overmann J."/>
            <person name="Amann R."/>
            <person name="Jetten M.S.M."/>
            <person name="Mascher T."/>
            <person name="Medema M.H."/>
            <person name="Devos D.P."/>
            <person name="Kaster A.-K."/>
            <person name="Ovreas L."/>
            <person name="Rohde M."/>
            <person name="Galperin M.Y."/>
            <person name="Jogler C."/>
        </authorList>
    </citation>
    <scope>NUCLEOTIDE SEQUENCE [LARGE SCALE GENOMIC DNA]</scope>
    <source>
        <strain evidence="3 4">Pla175</strain>
    </source>
</reference>
<dbReference type="AlphaFoldDB" id="A0A518D9G9"/>
<feature type="transmembrane region" description="Helical" evidence="1">
    <location>
        <begin position="12"/>
        <end position="34"/>
    </location>
</feature>
<evidence type="ECO:0000259" key="2">
    <source>
        <dbReference type="Pfam" id="PF07811"/>
    </source>
</evidence>
<dbReference type="RefSeq" id="WP_145282731.1">
    <property type="nucleotide sequence ID" value="NZ_CP036291.1"/>
</dbReference>
<dbReference type="EMBL" id="CP036291">
    <property type="protein sequence ID" value="QDU88132.1"/>
    <property type="molecule type" value="Genomic_DNA"/>
</dbReference>
<dbReference type="Proteomes" id="UP000317429">
    <property type="component" value="Chromosome"/>
</dbReference>
<keyword evidence="1" id="KW-0812">Transmembrane</keyword>